<dbReference type="EMBL" id="QJKJ01008693">
    <property type="protein sequence ID" value="RDX78937.1"/>
    <property type="molecule type" value="Genomic_DNA"/>
</dbReference>
<evidence type="ECO:0000313" key="2">
    <source>
        <dbReference type="EMBL" id="RDX78937.1"/>
    </source>
</evidence>
<comment type="caution">
    <text evidence="2">The sequence shown here is derived from an EMBL/GenBank/DDBJ whole genome shotgun (WGS) entry which is preliminary data.</text>
</comment>
<protein>
    <submittedName>
        <fullName evidence="2">Uncharacterized protein</fullName>
    </submittedName>
</protein>
<gene>
    <name evidence="2" type="ORF">CR513_40714</name>
</gene>
<dbReference type="STRING" id="157652.A0A371FKT9"/>
<dbReference type="AlphaFoldDB" id="A0A371FKT9"/>
<evidence type="ECO:0000256" key="1">
    <source>
        <dbReference type="SAM" id="MobiDB-lite"/>
    </source>
</evidence>
<feature type="compositionally biased region" description="Polar residues" evidence="1">
    <location>
        <begin position="10"/>
        <end position="24"/>
    </location>
</feature>
<feature type="non-terminal residue" evidence="2">
    <location>
        <position position="1"/>
    </location>
</feature>
<dbReference type="Proteomes" id="UP000257109">
    <property type="component" value="Unassembled WGS sequence"/>
</dbReference>
<reference evidence="2" key="1">
    <citation type="submission" date="2018-05" db="EMBL/GenBank/DDBJ databases">
        <title>Draft genome of Mucuna pruriens seed.</title>
        <authorList>
            <person name="Nnadi N.E."/>
            <person name="Vos R."/>
            <person name="Hasami M.H."/>
            <person name="Devisetty U.K."/>
            <person name="Aguiy J.C."/>
        </authorList>
    </citation>
    <scope>NUCLEOTIDE SEQUENCE [LARGE SCALE GENOMIC DNA]</scope>
    <source>
        <strain evidence="2">JCA_2017</strain>
    </source>
</reference>
<feature type="region of interest" description="Disordered" evidence="1">
    <location>
        <begin position="1"/>
        <end position="98"/>
    </location>
</feature>
<feature type="compositionally biased region" description="Basic and acidic residues" evidence="1">
    <location>
        <begin position="25"/>
        <end position="40"/>
    </location>
</feature>
<proteinExistence type="predicted"/>
<organism evidence="2 3">
    <name type="scientific">Mucuna pruriens</name>
    <name type="common">Velvet bean</name>
    <name type="synonym">Dolichos pruriens</name>
    <dbReference type="NCBI Taxonomy" id="157652"/>
    <lineage>
        <taxon>Eukaryota</taxon>
        <taxon>Viridiplantae</taxon>
        <taxon>Streptophyta</taxon>
        <taxon>Embryophyta</taxon>
        <taxon>Tracheophyta</taxon>
        <taxon>Spermatophyta</taxon>
        <taxon>Magnoliopsida</taxon>
        <taxon>eudicotyledons</taxon>
        <taxon>Gunneridae</taxon>
        <taxon>Pentapetalae</taxon>
        <taxon>rosids</taxon>
        <taxon>fabids</taxon>
        <taxon>Fabales</taxon>
        <taxon>Fabaceae</taxon>
        <taxon>Papilionoideae</taxon>
        <taxon>50 kb inversion clade</taxon>
        <taxon>NPAAA clade</taxon>
        <taxon>indigoferoid/millettioid clade</taxon>
        <taxon>Phaseoleae</taxon>
        <taxon>Mucuna</taxon>
    </lineage>
</organism>
<sequence length="282" mass="30368">MTRYDVVSYLSPTPTLNQVGSNNGVDRRVDRKMEQSKSRSDLLLAGKKKLQQFRQKKDSKGGSSRGKSSKQGGKPQLPDSDSDATSRTSVSTVSSQITDGNVEADINYNVVNTESSESQSVANSLALSPDQIDPSVDSSSMVTAYDTGNETVLDSNAELAHQVHGVRENDSELSAQDQGEIAQDIGADVLENVSLRTSYSLVPEGGATYDHAFAPVTILSPPASVTTAVGESVTDKRDSDKREELLVLSEDISNTSVMQTREDQVLGYYMGRLGKLIHGFDL</sequence>
<feature type="compositionally biased region" description="Low complexity" evidence="1">
    <location>
        <begin position="61"/>
        <end position="74"/>
    </location>
</feature>
<feature type="region of interest" description="Disordered" evidence="1">
    <location>
        <begin position="121"/>
        <end position="140"/>
    </location>
</feature>
<feature type="compositionally biased region" description="Low complexity" evidence="1">
    <location>
        <begin position="83"/>
        <end position="98"/>
    </location>
</feature>
<name>A0A371FKT9_MUCPR</name>
<accession>A0A371FKT9</accession>
<dbReference type="OrthoDB" id="1745321at2759"/>
<evidence type="ECO:0000313" key="3">
    <source>
        <dbReference type="Proteomes" id="UP000257109"/>
    </source>
</evidence>
<keyword evidence="3" id="KW-1185">Reference proteome</keyword>